<sequence length="233" mass="24502">METISHMAQTAAKAVWGDGTEHDEPVSGVQGDVSKGEPYDGGNMDPRDQERRDSKFGTEEEESLKETQDSKKQTEALSSKRESAESTTHEPDDDSVQKGHEKSLQADDGPRPLAAVAKENGGDAGNIQTGFESASAKGDAATAGHADDKSPESKGTGEQYVKTTGLAADGGNFDATNPGAGREADRLMEEKGVDRQGGVDHPKPDSSSSGSGGKDGKPSLKEKIKDKLHIHKS</sequence>
<dbReference type="OrthoDB" id="5388207at2759"/>
<dbReference type="InParanoid" id="E9E9E0"/>
<protein>
    <submittedName>
        <fullName evidence="2">Glycine-rich cell wall structural protein 1</fullName>
    </submittedName>
</protein>
<dbReference type="Proteomes" id="UP000002499">
    <property type="component" value="Unassembled WGS sequence"/>
</dbReference>
<feature type="region of interest" description="Disordered" evidence="1">
    <location>
        <begin position="1"/>
        <end position="233"/>
    </location>
</feature>
<name>E9E9E0_METAQ</name>
<dbReference type="RefSeq" id="XP_007812828.1">
    <property type="nucleotide sequence ID" value="XM_007814637.1"/>
</dbReference>
<dbReference type="KEGG" id="maw:19250799"/>
<dbReference type="OMA" id="ENQPHDP"/>
<feature type="compositionally biased region" description="Basic and acidic residues" evidence="1">
    <location>
        <begin position="45"/>
        <end position="110"/>
    </location>
</feature>
<feature type="compositionally biased region" description="Basic and acidic residues" evidence="1">
    <location>
        <begin position="182"/>
        <end position="204"/>
    </location>
</feature>
<dbReference type="AlphaFoldDB" id="E9E9E0"/>
<dbReference type="eggNOG" id="ENOG502SCA5">
    <property type="taxonomic scope" value="Eukaryota"/>
</dbReference>
<gene>
    <name evidence="2" type="ORF">MAC_06488</name>
</gene>
<dbReference type="GeneID" id="19250799"/>
<feature type="compositionally biased region" description="Basic and acidic residues" evidence="1">
    <location>
        <begin position="214"/>
        <end position="227"/>
    </location>
</feature>
<evidence type="ECO:0000313" key="3">
    <source>
        <dbReference type="Proteomes" id="UP000002499"/>
    </source>
</evidence>
<evidence type="ECO:0000313" key="2">
    <source>
        <dbReference type="EMBL" id="EFY87511.1"/>
    </source>
</evidence>
<proteinExistence type="predicted"/>
<evidence type="ECO:0000256" key="1">
    <source>
        <dbReference type="SAM" id="MobiDB-lite"/>
    </source>
</evidence>
<dbReference type="STRING" id="655827.E9E9E0"/>
<dbReference type="EMBL" id="GL698526">
    <property type="protein sequence ID" value="EFY87511.1"/>
    <property type="molecule type" value="Genomic_DNA"/>
</dbReference>
<reference evidence="2 3" key="1">
    <citation type="journal article" date="2011" name="PLoS Genet.">
        <title>Genome sequencing and comparative transcriptomics of the model entomopathogenic fungi Metarhizium anisopliae and M. acridum.</title>
        <authorList>
            <person name="Gao Q."/>
            <person name="Jin K."/>
            <person name="Ying S.H."/>
            <person name="Zhang Y."/>
            <person name="Xiao G."/>
            <person name="Shang Y."/>
            <person name="Duan Z."/>
            <person name="Hu X."/>
            <person name="Xie X.Q."/>
            <person name="Zhou G."/>
            <person name="Peng G."/>
            <person name="Luo Z."/>
            <person name="Huang W."/>
            <person name="Wang B."/>
            <person name="Fang W."/>
            <person name="Wang S."/>
            <person name="Zhong Y."/>
            <person name="Ma L.J."/>
            <person name="St Leger R.J."/>
            <person name="Zhao G.P."/>
            <person name="Pei Y."/>
            <person name="Feng M.G."/>
            <person name="Xia Y."/>
            <person name="Wang C."/>
        </authorList>
    </citation>
    <scope>NUCLEOTIDE SEQUENCE [LARGE SCALE GENOMIC DNA]</scope>
    <source>
        <strain evidence="2 3">CQMa 102</strain>
    </source>
</reference>
<dbReference type="HOGENOM" id="CLU_056606_0_0_1"/>
<accession>E9E9E0</accession>
<keyword evidence="3" id="KW-1185">Reference proteome</keyword>
<organism evidence="3">
    <name type="scientific">Metarhizium acridum (strain CQMa 102)</name>
    <dbReference type="NCBI Taxonomy" id="655827"/>
    <lineage>
        <taxon>Eukaryota</taxon>
        <taxon>Fungi</taxon>
        <taxon>Dikarya</taxon>
        <taxon>Ascomycota</taxon>
        <taxon>Pezizomycotina</taxon>
        <taxon>Sordariomycetes</taxon>
        <taxon>Hypocreomycetidae</taxon>
        <taxon>Hypocreales</taxon>
        <taxon>Clavicipitaceae</taxon>
        <taxon>Metarhizium</taxon>
    </lineage>
</organism>